<dbReference type="GO" id="GO:0005524">
    <property type="term" value="F:ATP binding"/>
    <property type="evidence" value="ECO:0007669"/>
    <property type="project" value="InterPro"/>
</dbReference>
<reference evidence="1 2" key="1">
    <citation type="submission" date="2019-09" db="EMBL/GenBank/DDBJ databases">
        <title>Sulfurimonas gotlandica sp. nov., a chemoautotrophic and psychrotolerant epsilonproteobacterium isolated from a pelagic redoxcline, and an emended description of the genus Sulfurimonas.</title>
        <authorList>
            <person name="Wang S."/>
            <person name="Jiang L."/>
            <person name="Shao S."/>
        </authorList>
    </citation>
    <scope>NUCLEOTIDE SEQUENCE [LARGE SCALE GENOMIC DNA]</scope>
    <source>
        <strain evidence="1 2">GYSZ_1</strain>
    </source>
</reference>
<evidence type="ECO:0000313" key="1">
    <source>
        <dbReference type="EMBL" id="QFR48296.1"/>
    </source>
</evidence>
<sequence>MELVYLWVEDYKNIHQQGFNFSPRFKCTFHDEYDDANKLKDNCELEIEENDNYVSIFPESINITTIVGENGAGKSSVIDFILKNTYKEFDKSKFIYIYHDNEKLYLESNLKFNIITDVEVFEDEHNNIETFNLVIDFAPGQRDIWNVKGEYHQYFALEPSRNYESSGPGAFGKIEPVSFDANMKLNTLFFYYYLSKLPNGQAIIDKLKLPKFNHFTILRYRSMGEKVQNDNLQNLQNQSFKNIQLSAQDYNELKDILSENLIGNTYQIESILEDDLIILDPLTIYIEIEIFDETKDISFGKLSTGQKLLISYFGIIMRHYYKNSEKNFNIFVDEIETAFHPLFQRKLLNELITMIQLALSNIQTSLILSTHSPFILSDLPKENVIFLKEGKQVDIDIETFGANIHTLLSHGFFMQDGLMGEFAKSKINDVINFLNDGVESEKIKSNEDAQKYINIIGEPILKRQLQKILDSKRLSKIDEIDLLKQRIEELEKKQND</sequence>
<dbReference type="Gene3D" id="3.40.50.300">
    <property type="entry name" value="P-loop containing nucleotide triphosphate hydrolases"/>
    <property type="match status" value="1"/>
</dbReference>
<gene>
    <name evidence="1" type="ORF">FJR48_00575</name>
</gene>
<dbReference type="RefSeq" id="WP_152306239.1">
    <property type="nucleotide sequence ID" value="NZ_CP043617.1"/>
</dbReference>
<organism evidence="1 2">
    <name type="scientific">Sulfurimonas lithotrophica</name>
    <dbReference type="NCBI Taxonomy" id="2590022"/>
    <lineage>
        <taxon>Bacteria</taxon>
        <taxon>Pseudomonadati</taxon>
        <taxon>Campylobacterota</taxon>
        <taxon>Epsilonproteobacteria</taxon>
        <taxon>Campylobacterales</taxon>
        <taxon>Sulfurimonadaceae</taxon>
        <taxon>Sulfurimonas</taxon>
    </lineage>
</organism>
<name>A0A5P8NY17_9BACT</name>
<accession>A0A5P8NY17</accession>
<dbReference type="AlphaFoldDB" id="A0A5P8NY17"/>
<evidence type="ECO:0000313" key="2">
    <source>
        <dbReference type="Proteomes" id="UP000326944"/>
    </source>
</evidence>
<dbReference type="OrthoDB" id="997844at2"/>
<dbReference type="KEGG" id="sulg:FJR48_00575"/>
<dbReference type="GO" id="GO:0016887">
    <property type="term" value="F:ATP hydrolysis activity"/>
    <property type="evidence" value="ECO:0007669"/>
    <property type="project" value="InterPro"/>
</dbReference>
<dbReference type="InterPro" id="IPR027417">
    <property type="entry name" value="P-loop_NTPase"/>
</dbReference>
<dbReference type="SUPFAM" id="SSF52540">
    <property type="entry name" value="P-loop containing nucleoside triphosphate hydrolases"/>
    <property type="match status" value="1"/>
</dbReference>
<dbReference type="Proteomes" id="UP000326944">
    <property type="component" value="Chromosome"/>
</dbReference>
<proteinExistence type="predicted"/>
<keyword evidence="2" id="KW-1185">Reference proteome</keyword>
<protein>
    <submittedName>
        <fullName evidence="1">AAA family ATPase</fullName>
    </submittedName>
</protein>
<dbReference type="EMBL" id="CP043617">
    <property type="protein sequence ID" value="QFR48296.1"/>
    <property type="molecule type" value="Genomic_DNA"/>
</dbReference>